<dbReference type="Gene3D" id="1.25.40.10">
    <property type="entry name" value="Tetratricopeptide repeat domain"/>
    <property type="match status" value="1"/>
</dbReference>
<name>A0ABW0N9M2_9BURK</name>
<evidence type="ECO:0000313" key="2">
    <source>
        <dbReference type="Proteomes" id="UP001596037"/>
    </source>
</evidence>
<dbReference type="Proteomes" id="UP001596037">
    <property type="component" value="Unassembled WGS sequence"/>
</dbReference>
<dbReference type="InterPro" id="IPR010323">
    <property type="entry name" value="DUF924"/>
</dbReference>
<gene>
    <name evidence="1" type="ORF">ACFPOE_07510</name>
</gene>
<proteinExistence type="predicted"/>
<sequence length="185" mass="20752">MIDAQPAHPEPNQVLAFWRQAGPAKWFKKDPAFDAEFRERFINGHEAAARGDLDGWAGRADGALALLILLDQFPRNAFRGTERMFASDARALRIARQAIAAGQDQQVEADLRNFFYLPLMHSEALEDQQQSVLLTEPLGADPHRYALMHRDIVERFGRFPHRNAILGRSTTPAEQAFLDQGGFAG</sequence>
<keyword evidence="2" id="KW-1185">Reference proteome</keyword>
<accession>A0ABW0N9M2</accession>
<protein>
    <submittedName>
        <fullName evidence="1">DUF924 family protein</fullName>
    </submittedName>
</protein>
<reference evidence="2" key="1">
    <citation type="journal article" date="2019" name="Int. J. Syst. Evol. Microbiol.">
        <title>The Global Catalogue of Microorganisms (GCM) 10K type strain sequencing project: providing services to taxonomists for standard genome sequencing and annotation.</title>
        <authorList>
            <consortium name="The Broad Institute Genomics Platform"/>
            <consortium name="The Broad Institute Genome Sequencing Center for Infectious Disease"/>
            <person name="Wu L."/>
            <person name="Ma J."/>
        </authorList>
    </citation>
    <scope>NUCLEOTIDE SEQUENCE [LARGE SCALE GENOMIC DNA]</scope>
    <source>
        <strain evidence="2">CCUG 57401</strain>
    </source>
</reference>
<organism evidence="1 2">
    <name type="scientific">Caenimonas terrae</name>
    <dbReference type="NCBI Taxonomy" id="696074"/>
    <lineage>
        <taxon>Bacteria</taxon>
        <taxon>Pseudomonadati</taxon>
        <taxon>Pseudomonadota</taxon>
        <taxon>Betaproteobacteria</taxon>
        <taxon>Burkholderiales</taxon>
        <taxon>Comamonadaceae</taxon>
        <taxon>Caenimonas</taxon>
    </lineage>
</organism>
<comment type="caution">
    <text evidence="1">The sequence shown here is derived from an EMBL/GenBank/DDBJ whole genome shotgun (WGS) entry which is preliminary data.</text>
</comment>
<dbReference type="Gene3D" id="1.20.58.320">
    <property type="entry name" value="TPR-like"/>
    <property type="match status" value="1"/>
</dbReference>
<dbReference type="InterPro" id="IPR011990">
    <property type="entry name" value="TPR-like_helical_dom_sf"/>
</dbReference>
<dbReference type="SUPFAM" id="SSF48452">
    <property type="entry name" value="TPR-like"/>
    <property type="match status" value="1"/>
</dbReference>
<dbReference type="EMBL" id="JBHSMF010000006">
    <property type="protein sequence ID" value="MFC5497375.1"/>
    <property type="molecule type" value="Genomic_DNA"/>
</dbReference>
<dbReference type="RefSeq" id="WP_376849422.1">
    <property type="nucleotide sequence ID" value="NZ_JBHSMF010000006.1"/>
</dbReference>
<evidence type="ECO:0000313" key="1">
    <source>
        <dbReference type="EMBL" id="MFC5497375.1"/>
    </source>
</evidence>
<dbReference type="Pfam" id="PF06041">
    <property type="entry name" value="DUF924"/>
    <property type="match status" value="1"/>
</dbReference>